<evidence type="ECO:0000313" key="1">
    <source>
        <dbReference type="EMBL" id="OAJ44571.1"/>
    </source>
</evidence>
<dbReference type="EMBL" id="DS022312">
    <property type="protein sequence ID" value="OAJ44571.1"/>
    <property type="molecule type" value="Genomic_DNA"/>
</dbReference>
<dbReference type="Proteomes" id="UP000077115">
    <property type="component" value="Unassembled WGS sequence"/>
</dbReference>
<reference evidence="1 2" key="1">
    <citation type="submission" date="2006-10" db="EMBL/GenBank/DDBJ databases">
        <title>The Genome Sequence of Batrachochytrium dendrobatidis JEL423.</title>
        <authorList>
            <consortium name="The Broad Institute Genome Sequencing Platform"/>
            <person name="Birren B."/>
            <person name="Lander E."/>
            <person name="Galagan J."/>
            <person name="Cuomo C."/>
            <person name="Devon K."/>
            <person name="Jaffe D."/>
            <person name="Butler J."/>
            <person name="Alvarez P."/>
            <person name="Gnerre S."/>
            <person name="Grabherr M."/>
            <person name="Kleber M."/>
            <person name="Mauceli E."/>
            <person name="Brockman W."/>
            <person name="Young S."/>
            <person name="LaButti K."/>
            <person name="Sykes S."/>
            <person name="DeCaprio D."/>
            <person name="Crawford M."/>
            <person name="Koehrsen M."/>
            <person name="Engels R."/>
            <person name="Montgomery P."/>
            <person name="Pearson M."/>
            <person name="Howarth C."/>
            <person name="Larson L."/>
            <person name="White J."/>
            <person name="O'Leary S."/>
            <person name="Kodira C."/>
            <person name="Zeng Q."/>
            <person name="Yandava C."/>
            <person name="Alvarado L."/>
            <person name="Longcore J."/>
            <person name="James T."/>
        </authorList>
    </citation>
    <scope>NUCLEOTIDE SEQUENCE [LARGE SCALE GENOMIC DNA]</scope>
    <source>
        <strain evidence="1 2">JEL423</strain>
    </source>
</reference>
<organism evidence="1 2">
    <name type="scientific">Batrachochytrium dendrobatidis (strain JEL423)</name>
    <dbReference type="NCBI Taxonomy" id="403673"/>
    <lineage>
        <taxon>Eukaryota</taxon>
        <taxon>Fungi</taxon>
        <taxon>Fungi incertae sedis</taxon>
        <taxon>Chytridiomycota</taxon>
        <taxon>Chytridiomycota incertae sedis</taxon>
        <taxon>Chytridiomycetes</taxon>
        <taxon>Rhizophydiales</taxon>
        <taxon>Rhizophydiales incertae sedis</taxon>
        <taxon>Batrachochytrium</taxon>
    </lineage>
</organism>
<name>A0A177WYJ2_BATDL</name>
<proteinExistence type="predicted"/>
<dbReference type="AlphaFoldDB" id="A0A177WYJ2"/>
<sequence>MPIESITALALASNSPGNSLSSLLQLLPPGLTPQQISALTFALNQTVQGAVSAAAEAIKQRLLGPNGGLNNGRYFNAYLTFAGLLCGLGLQTCFLGCNSCTSNSFILLLAASA</sequence>
<protein>
    <submittedName>
        <fullName evidence="1">Uncharacterized protein</fullName>
    </submittedName>
</protein>
<gene>
    <name evidence="1" type="ORF">BDEG_27785</name>
</gene>
<reference evidence="1 2" key="2">
    <citation type="submission" date="2016-05" db="EMBL/GenBank/DDBJ databases">
        <title>Lineage-specific infection strategies underlie the spectrum of fungal disease in amphibians.</title>
        <authorList>
            <person name="Cuomo C.A."/>
            <person name="Farrer R.A."/>
            <person name="James T."/>
            <person name="Longcore J."/>
            <person name="Birren B."/>
        </authorList>
    </citation>
    <scope>NUCLEOTIDE SEQUENCE [LARGE SCALE GENOMIC DNA]</scope>
    <source>
        <strain evidence="1 2">JEL423</strain>
    </source>
</reference>
<dbReference type="VEuPathDB" id="FungiDB:BDEG_27785"/>
<evidence type="ECO:0000313" key="2">
    <source>
        <dbReference type="Proteomes" id="UP000077115"/>
    </source>
</evidence>
<accession>A0A177WYJ2</accession>